<feature type="domain" description="AB hydrolase-1" evidence="1">
    <location>
        <begin position="34"/>
        <end position="276"/>
    </location>
</feature>
<dbReference type="InterPro" id="IPR029058">
    <property type="entry name" value="AB_hydrolase_fold"/>
</dbReference>
<keyword evidence="2" id="KW-0378">Hydrolase</keyword>
<sequence length="284" mass="30974">MMSQSHSYGTSSYVTLQDGRKLHYMSKGTGSPTVVFESGMGCSRSQWGLVQPLIGEQTRAVVYDRAGAGRSQQDREPRTLARLAGDLGSLLDHLGPGPFILVGHSWGGPVIRTVAASDPSRIRALVLVDPSDENCGIYFAPSTAKSFAVMRAILPFMARIGLYKLTNGKVGQVQPADVVEDHLREDFTVQAARTSNAESVTFIDDLARMRTEPPTLGPLPVSVISGTFIARAERKMRPAIIAAHQRTVQSLENGRWVEASRSGHMVNFTDPDVIVAEINRYLHE</sequence>
<evidence type="ECO:0000259" key="1">
    <source>
        <dbReference type="Pfam" id="PF12697"/>
    </source>
</evidence>
<accession>A0A2R5EQE1</accession>
<keyword evidence="3" id="KW-1185">Reference proteome</keyword>
<dbReference type="PRINTS" id="PR00111">
    <property type="entry name" value="ABHYDROLASE"/>
</dbReference>
<evidence type="ECO:0000313" key="2">
    <source>
        <dbReference type="EMBL" id="GBG05983.1"/>
    </source>
</evidence>
<dbReference type="PANTHER" id="PTHR43433">
    <property type="entry name" value="HYDROLASE, ALPHA/BETA FOLD FAMILY PROTEIN"/>
    <property type="match status" value="1"/>
</dbReference>
<dbReference type="InterPro" id="IPR050471">
    <property type="entry name" value="AB_hydrolase"/>
</dbReference>
<protein>
    <submittedName>
        <fullName evidence="2">Alpha/beta hydrolase</fullName>
    </submittedName>
</protein>
<dbReference type="AlphaFoldDB" id="A0A2R5EQE1"/>
<dbReference type="Gene3D" id="3.40.50.1820">
    <property type="entry name" value="alpha/beta hydrolase"/>
    <property type="match status" value="1"/>
</dbReference>
<dbReference type="RefSeq" id="WP_108991405.1">
    <property type="nucleotide sequence ID" value="NZ_BDQX01000036.1"/>
</dbReference>
<reference evidence="2 3" key="1">
    <citation type="submission" date="2017-08" db="EMBL/GenBank/DDBJ databases">
        <title>Substantial Increase in Enzyme Production by Combined Drug-Resistance Mutations in Paenibacillus agaridevorans.</title>
        <authorList>
            <person name="Tanaka Y."/>
            <person name="Funane K."/>
            <person name="Hosaka T."/>
            <person name="Shiwa Y."/>
            <person name="Fujita N."/>
            <person name="Miyazaki T."/>
            <person name="Yoshikawa H."/>
            <person name="Murakami K."/>
            <person name="Kasahara K."/>
            <person name="Inaoka T."/>
            <person name="Hiraga Y."/>
            <person name="Ochi K."/>
        </authorList>
    </citation>
    <scope>NUCLEOTIDE SEQUENCE [LARGE SCALE GENOMIC DNA]</scope>
    <source>
        <strain evidence="2 3">T-3040</strain>
    </source>
</reference>
<evidence type="ECO:0000313" key="3">
    <source>
        <dbReference type="Proteomes" id="UP000245202"/>
    </source>
</evidence>
<name>A0A2R5EQE1_9BACL</name>
<comment type="caution">
    <text evidence="2">The sequence shown here is derived from an EMBL/GenBank/DDBJ whole genome shotgun (WGS) entry which is preliminary data.</text>
</comment>
<gene>
    <name evidence="2" type="ORF">PAT3040_00472</name>
</gene>
<dbReference type="Pfam" id="PF12697">
    <property type="entry name" value="Abhydrolase_6"/>
    <property type="match status" value="1"/>
</dbReference>
<dbReference type="PANTHER" id="PTHR43433:SF5">
    <property type="entry name" value="AB HYDROLASE-1 DOMAIN-CONTAINING PROTEIN"/>
    <property type="match status" value="1"/>
</dbReference>
<proteinExistence type="predicted"/>
<dbReference type="Proteomes" id="UP000245202">
    <property type="component" value="Unassembled WGS sequence"/>
</dbReference>
<dbReference type="EMBL" id="BDQX01000036">
    <property type="protein sequence ID" value="GBG05983.1"/>
    <property type="molecule type" value="Genomic_DNA"/>
</dbReference>
<dbReference type="InterPro" id="IPR000073">
    <property type="entry name" value="AB_hydrolase_1"/>
</dbReference>
<dbReference type="SUPFAM" id="SSF53474">
    <property type="entry name" value="alpha/beta-Hydrolases"/>
    <property type="match status" value="1"/>
</dbReference>
<organism evidence="2 3">
    <name type="scientific">Paenibacillus agaridevorans</name>
    <dbReference type="NCBI Taxonomy" id="171404"/>
    <lineage>
        <taxon>Bacteria</taxon>
        <taxon>Bacillati</taxon>
        <taxon>Bacillota</taxon>
        <taxon>Bacilli</taxon>
        <taxon>Bacillales</taxon>
        <taxon>Paenibacillaceae</taxon>
        <taxon>Paenibacillus</taxon>
    </lineage>
</organism>
<dbReference type="GO" id="GO:0016787">
    <property type="term" value="F:hydrolase activity"/>
    <property type="evidence" value="ECO:0007669"/>
    <property type="project" value="UniProtKB-KW"/>
</dbReference>